<keyword evidence="1" id="KW-0732">Signal</keyword>
<comment type="caution">
    <text evidence="2">The sequence shown here is derived from an EMBL/GenBank/DDBJ whole genome shotgun (WGS) entry which is preliminary data.</text>
</comment>
<reference evidence="2" key="1">
    <citation type="submission" date="2021-06" db="EMBL/GenBank/DDBJ databases">
        <title>Comparative genomics, transcriptomics and evolutionary studies reveal genomic signatures of adaptation to plant cell wall in hemibiotrophic fungi.</title>
        <authorList>
            <consortium name="DOE Joint Genome Institute"/>
            <person name="Baroncelli R."/>
            <person name="Diaz J.F."/>
            <person name="Benocci T."/>
            <person name="Peng M."/>
            <person name="Battaglia E."/>
            <person name="Haridas S."/>
            <person name="Andreopoulos W."/>
            <person name="Labutti K."/>
            <person name="Pangilinan J."/>
            <person name="Floch G.L."/>
            <person name="Makela M.R."/>
            <person name="Henrissat B."/>
            <person name="Grigoriev I.V."/>
            <person name="Crouch J.A."/>
            <person name="De Vries R.P."/>
            <person name="Sukno S.A."/>
            <person name="Thon M.R."/>
        </authorList>
    </citation>
    <scope>NUCLEOTIDE SEQUENCE</scope>
    <source>
        <strain evidence="2">MAFF235873</strain>
    </source>
</reference>
<evidence type="ECO:0000256" key="1">
    <source>
        <dbReference type="SAM" id="SignalP"/>
    </source>
</evidence>
<dbReference type="Proteomes" id="UP001232148">
    <property type="component" value="Unassembled WGS sequence"/>
</dbReference>
<accession>A0AAD9HFX0</accession>
<evidence type="ECO:0000313" key="2">
    <source>
        <dbReference type="EMBL" id="KAK2028133.1"/>
    </source>
</evidence>
<dbReference type="EMBL" id="MU842883">
    <property type="protein sequence ID" value="KAK2028133.1"/>
    <property type="molecule type" value="Genomic_DNA"/>
</dbReference>
<evidence type="ECO:0000313" key="3">
    <source>
        <dbReference type="Proteomes" id="UP001232148"/>
    </source>
</evidence>
<dbReference type="AlphaFoldDB" id="A0AAD9HFX0"/>
<protein>
    <submittedName>
        <fullName evidence="2">Uncharacterized protein</fullName>
    </submittedName>
</protein>
<name>A0AAD9HFX0_9PEZI</name>
<organism evidence="2 3">
    <name type="scientific">Colletotrichum zoysiae</name>
    <dbReference type="NCBI Taxonomy" id="1216348"/>
    <lineage>
        <taxon>Eukaryota</taxon>
        <taxon>Fungi</taxon>
        <taxon>Dikarya</taxon>
        <taxon>Ascomycota</taxon>
        <taxon>Pezizomycotina</taxon>
        <taxon>Sordariomycetes</taxon>
        <taxon>Hypocreomycetidae</taxon>
        <taxon>Glomerellales</taxon>
        <taxon>Glomerellaceae</taxon>
        <taxon>Colletotrichum</taxon>
        <taxon>Colletotrichum graminicola species complex</taxon>
    </lineage>
</organism>
<proteinExistence type="predicted"/>
<keyword evidence="3" id="KW-1185">Reference proteome</keyword>
<feature type="signal peptide" evidence="1">
    <location>
        <begin position="1"/>
        <end position="19"/>
    </location>
</feature>
<gene>
    <name evidence="2" type="ORF">LX32DRAFT_640270</name>
</gene>
<sequence>MLFSHIAAIIGFAASLTSAVDIHYYRDSHSCSGARTSCTNIGSNVCCTRTAGGGVPARSILFTAGSGTVQVRGYGGAAGSGCANPVVRQNALLPHCMSRADSGTFTGAGWGPATLRRRAPEAQECPAGEESKCRETVRPNTVTVADGTEYDVQGLDEAKYNEFVDAALSETFASANDVPEEFKSLRIVA</sequence>
<feature type="chain" id="PRO_5041989222" evidence="1">
    <location>
        <begin position="20"/>
        <end position="189"/>
    </location>
</feature>